<protein>
    <recommendedName>
        <fullName evidence="4">DUF3558 domain-containing protein</fullName>
    </recommendedName>
</protein>
<evidence type="ECO:0000313" key="2">
    <source>
        <dbReference type="EMBL" id="GGM83600.1"/>
    </source>
</evidence>
<gene>
    <name evidence="2" type="ORF">GCM10011609_19460</name>
</gene>
<feature type="chain" id="PRO_5045590601" description="DUF3558 domain-containing protein" evidence="1">
    <location>
        <begin position="22"/>
        <end position="162"/>
    </location>
</feature>
<dbReference type="Proteomes" id="UP000597656">
    <property type="component" value="Unassembled WGS sequence"/>
</dbReference>
<evidence type="ECO:0000313" key="3">
    <source>
        <dbReference type="Proteomes" id="UP000597656"/>
    </source>
</evidence>
<evidence type="ECO:0000256" key="1">
    <source>
        <dbReference type="SAM" id="SignalP"/>
    </source>
</evidence>
<proteinExistence type="predicted"/>
<evidence type="ECO:0008006" key="4">
    <source>
        <dbReference type="Google" id="ProtNLM"/>
    </source>
</evidence>
<reference evidence="3" key="1">
    <citation type="journal article" date="2019" name="Int. J. Syst. Evol. Microbiol.">
        <title>The Global Catalogue of Microorganisms (GCM) 10K type strain sequencing project: providing services to taxonomists for standard genome sequencing and annotation.</title>
        <authorList>
            <consortium name="The Broad Institute Genomics Platform"/>
            <consortium name="The Broad Institute Genome Sequencing Center for Infectious Disease"/>
            <person name="Wu L."/>
            <person name="Ma J."/>
        </authorList>
    </citation>
    <scope>NUCLEOTIDE SEQUENCE [LARGE SCALE GENOMIC DNA]</scope>
    <source>
        <strain evidence="3">CGMCC 4.7319</strain>
    </source>
</reference>
<dbReference type="EMBL" id="BMNC01000002">
    <property type="protein sequence ID" value="GGM83600.1"/>
    <property type="molecule type" value="Genomic_DNA"/>
</dbReference>
<keyword evidence="3" id="KW-1185">Reference proteome</keyword>
<dbReference type="PROSITE" id="PS51257">
    <property type="entry name" value="PROKAR_LIPOPROTEIN"/>
    <property type="match status" value="1"/>
</dbReference>
<organism evidence="2 3">
    <name type="scientific">Lentzea pudingi</name>
    <dbReference type="NCBI Taxonomy" id="1789439"/>
    <lineage>
        <taxon>Bacteria</taxon>
        <taxon>Bacillati</taxon>
        <taxon>Actinomycetota</taxon>
        <taxon>Actinomycetes</taxon>
        <taxon>Pseudonocardiales</taxon>
        <taxon>Pseudonocardiaceae</taxon>
        <taxon>Lentzea</taxon>
    </lineage>
</organism>
<dbReference type="RefSeq" id="WP_189154260.1">
    <property type="nucleotide sequence ID" value="NZ_BMNC01000002.1"/>
</dbReference>
<accession>A0ABQ2HN70</accession>
<comment type="caution">
    <text evidence="2">The sequence shown here is derived from an EMBL/GenBank/DDBJ whole genome shotgun (WGS) entry which is preliminary data.</text>
</comment>
<name>A0ABQ2HN70_9PSEU</name>
<feature type="signal peptide" evidence="1">
    <location>
        <begin position="1"/>
        <end position="21"/>
    </location>
</feature>
<keyword evidence="1" id="KW-0732">Signal</keyword>
<sequence>MNTRLGAVALLIVLTACSTPAPPPAPATPTLRDLATVDACTLLVESDFAKPFTKAPEPLNEPLSCRWSIEGQRIWMSVENESLDQAKVRVVEGSELTVKGHKAWWGVQPNSSADDPSNIGVTVTELSADRVLVVTAEKTPRNYDVGSLSRTRSETVVQRLFT</sequence>